<dbReference type="Pfam" id="PF07938">
    <property type="entry name" value="Fungal_lectin"/>
    <property type="match status" value="1"/>
</dbReference>
<feature type="compositionally biased region" description="Low complexity" evidence="2">
    <location>
        <begin position="105"/>
        <end position="130"/>
    </location>
</feature>
<feature type="transmembrane region" description="Helical" evidence="3">
    <location>
        <begin position="75"/>
        <end position="97"/>
    </location>
</feature>
<evidence type="ECO:0000313" key="4">
    <source>
        <dbReference type="EMBL" id="KAH6896506.1"/>
    </source>
</evidence>
<dbReference type="InterPro" id="IPR012475">
    <property type="entry name" value="Fungal_lectin"/>
</dbReference>
<evidence type="ECO:0000256" key="1">
    <source>
        <dbReference type="ARBA" id="ARBA00009042"/>
    </source>
</evidence>
<evidence type="ECO:0000313" key="5">
    <source>
        <dbReference type="Proteomes" id="UP000777438"/>
    </source>
</evidence>
<keyword evidence="3" id="KW-0472">Membrane</keyword>
<gene>
    <name evidence="4" type="ORF">B0T10DRAFT_543985</name>
</gene>
<name>A0A9P8WDG2_9HYPO</name>
<sequence>MTEATSPPRPDAEHCDLPIPVHDNSLPIPVNVETAAPPSRAEKEAFQAERDLKEVALTSYSPPSRTICGFSRKTFYIALVVAIVLVAAVVGGTVGGLQAKKNNGSDSADSSTSTTATSTAESAPAATSSSANLVMHPQSQIATTNWTSSWTDRNASQQSFVVFQDPNGAIMMAAWDDDTTLWSSINVTDRLQQSRLPFKAKIGTPLAATSAVSFHIVLYFLQTDNRLVEVHSNVETLDDWELGDLYKANVKVDNGTRIAADWFMCSPDCNGGSDGVDQNRIFFSEDNELKGYSNVPWVQVDLDAKARSGSGVGAVPFVPPSGPMEMRLFFDTGSKLGLAHWTNSTGWASDNSFSGNTHATFSGQQIVATSFATETEGEAPAWVVMALQLEKDGSLAASYWDPKAEEWNFGKAVSLKGGPKDAAFSMIAVDYDRKFYGVIDGEVYGYRIDRDDPTRLVYTAEVALQGGE</sequence>
<keyword evidence="3" id="KW-1133">Transmembrane helix</keyword>
<accession>A0A9P8WDG2</accession>
<dbReference type="SUPFAM" id="SSF89372">
    <property type="entry name" value="Fucose-specific lectin"/>
    <property type="match status" value="1"/>
</dbReference>
<reference evidence="4 5" key="1">
    <citation type="journal article" date="2021" name="Nat. Commun.">
        <title>Genetic determinants of endophytism in the Arabidopsis root mycobiome.</title>
        <authorList>
            <person name="Mesny F."/>
            <person name="Miyauchi S."/>
            <person name="Thiergart T."/>
            <person name="Pickel B."/>
            <person name="Atanasova L."/>
            <person name="Karlsson M."/>
            <person name="Huettel B."/>
            <person name="Barry K.W."/>
            <person name="Haridas S."/>
            <person name="Chen C."/>
            <person name="Bauer D."/>
            <person name="Andreopoulos W."/>
            <person name="Pangilinan J."/>
            <person name="LaButti K."/>
            <person name="Riley R."/>
            <person name="Lipzen A."/>
            <person name="Clum A."/>
            <person name="Drula E."/>
            <person name="Henrissat B."/>
            <person name="Kohler A."/>
            <person name="Grigoriev I.V."/>
            <person name="Martin F.M."/>
            <person name="Hacquard S."/>
        </authorList>
    </citation>
    <scope>NUCLEOTIDE SEQUENCE [LARGE SCALE GENOMIC DNA]</scope>
    <source>
        <strain evidence="4 5">MPI-CAGE-CH-0241</strain>
    </source>
</reference>
<dbReference type="Gene3D" id="2.120.10.70">
    <property type="entry name" value="Fucose-specific lectin"/>
    <property type="match status" value="1"/>
</dbReference>
<comment type="similarity">
    <text evidence="1">Belongs to the fungal fucose-specific lectin family.</text>
</comment>
<evidence type="ECO:0000256" key="2">
    <source>
        <dbReference type="SAM" id="MobiDB-lite"/>
    </source>
</evidence>
<proteinExistence type="inferred from homology"/>
<keyword evidence="5" id="KW-1185">Reference proteome</keyword>
<dbReference type="Proteomes" id="UP000777438">
    <property type="component" value="Unassembled WGS sequence"/>
</dbReference>
<dbReference type="EMBL" id="JAGPYM010000003">
    <property type="protein sequence ID" value="KAH6896506.1"/>
    <property type="molecule type" value="Genomic_DNA"/>
</dbReference>
<dbReference type="OrthoDB" id="5201130at2759"/>
<feature type="region of interest" description="Disordered" evidence="2">
    <location>
        <begin position="96"/>
        <end position="130"/>
    </location>
</feature>
<evidence type="ECO:0008006" key="6">
    <source>
        <dbReference type="Google" id="ProtNLM"/>
    </source>
</evidence>
<organism evidence="4 5">
    <name type="scientific">Thelonectria olida</name>
    <dbReference type="NCBI Taxonomy" id="1576542"/>
    <lineage>
        <taxon>Eukaryota</taxon>
        <taxon>Fungi</taxon>
        <taxon>Dikarya</taxon>
        <taxon>Ascomycota</taxon>
        <taxon>Pezizomycotina</taxon>
        <taxon>Sordariomycetes</taxon>
        <taxon>Hypocreomycetidae</taxon>
        <taxon>Hypocreales</taxon>
        <taxon>Nectriaceae</taxon>
        <taxon>Thelonectria</taxon>
    </lineage>
</organism>
<comment type="caution">
    <text evidence="4">The sequence shown here is derived from an EMBL/GenBank/DDBJ whole genome shotgun (WGS) entry which is preliminary data.</text>
</comment>
<keyword evidence="3" id="KW-0812">Transmembrane</keyword>
<dbReference type="AlphaFoldDB" id="A0A9P8WDG2"/>
<protein>
    <recommendedName>
        <fullName evidence="6">Fucose-specific lectin</fullName>
    </recommendedName>
</protein>
<evidence type="ECO:0000256" key="3">
    <source>
        <dbReference type="SAM" id="Phobius"/>
    </source>
</evidence>